<accession>A0A9W6T169</accession>
<comment type="caution">
    <text evidence="2">The sequence shown here is derived from an EMBL/GenBank/DDBJ whole genome shotgun (WGS) entry which is preliminary data.</text>
</comment>
<sequence>MDEDYALNEPAFPYLFLLLKFDSCQMFACLNEAFEDDLMNDDEINYYSNGSGNLGSHSASSSTPPSSLVSSSWNTNGYELKVSRQYIIEILLGIFNENSDDFTPNDKTYLAIFIARNYPKYNQFLRLSDYILDDIIDKLCKYTDPSLKDDCELSLQSLLSIYKPTHIDTMIPIFEKVGFYNALLSIYRSENKVLDLLELWLKTKKDTNGKNHGIGGNTEKNTDNEFLSDFKIEELFNSIPEMIEACILSIDSFYKIELENLFKDNLEIFISTNPIEICKIFNRYLPSISIEILKLQDSLNKYYYIKELINLEKQSALSFPLSKDIKFEYIKLLNEYEKPIMKDYILSLDESLIDFEKLVYFLKQNNLRSIVYEIYKKERKYEEALDEVIGELDSIGDELIEKLDLEEHNTEQEATLLNTDDDYYKDIELKLWDYLIIGFDVCEEYQKFERSNTHNGHSNKNKKKLTKSESMLLLITETNVKLFIRVNRKLIHNIKNEVDLLTDTKEKIKAETHQLNDSDLNAADKLIDNDVKLTSTQSKIIGLIKRLVQDSFYNLINLQGKLSPILNFQNSQSILDSIKKKSGNNDSFLRIFSEFLNRSSSKVTTLGDVRSILNEIFLAYSYEENILGLSLKLLNEDIYKEIELLESKEQAGWSLNNLECEICGKKLWGSHINNKIFELWQEANFTGIKSNDETKDFEMVVFRCRHGYHTKCLHGMGVNKDDLLCILCRTDG</sequence>
<proteinExistence type="predicted"/>
<protein>
    <submittedName>
        <fullName evidence="2">Unnamed protein product</fullName>
    </submittedName>
</protein>
<reference evidence="2" key="1">
    <citation type="submission" date="2023-04" db="EMBL/GenBank/DDBJ databases">
        <title>Candida boidinii NBRC 10035.</title>
        <authorList>
            <person name="Ichikawa N."/>
            <person name="Sato H."/>
            <person name="Tonouchi N."/>
        </authorList>
    </citation>
    <scope>NUCLEOTIDE SEQUENCE</scope>
    <source>
        <strain evidence="2">NBRC 10035</strain>
    </source>
</reference>
<dbReference type="GO" id="GO:0030897">
    <property type="term" value="C:HOPS complex"/>
    <property type="evidence" value="ECO:0007669"/>
    <property type="project" value="TreeGrafter"/>
</dbReference>
<evidence type="ECO:0000313" key="3">
    <source>
        <dbReference type="Proteomes" id="UP001165120"/>
    </source>
</evidence>
<dbReference type="InterPro" id="IPR045111">
    <property type="entry name" value="Vps41/Vps8"/>
</dbReference>
<dbReference type="GO" id="GO:0006623">
    <property type="term" value="P:protein targeting to vacuole"/>
    <property type="evidence" value="ECO:0007669"/>
    <property type="project" value="InterPro"/>
</dbReference>
<organism evidence="2 3">
    <name type="scientific">Candida boidinii</name>
    <name type="common">Yeast</name>
    <dbReference type="NCBI Taxonomy" id="5477"/>
    <lineage>
        <taxon>Eukaryota</taxon>
        <taxon>Fungi</taxon>
        <taxon>Dikarya</taxon>
        <taxon>Ascomycota</taxon>
        <taxon>Saccharomycotina</taxon>
        <taxon>Pichiomycetes</taxon>
        <taxon>Pichiales</taxon>
        <taxon>Pichiaceae</taxon>
        <taxon>Ogataea</taxon>
        <taxon>Ogataea/Candida clade</taxon>
    </lineage>
</organism>
<evidence type="ECO:0000259" key="1">
    <source>
        <dbReference type="Pfam" id="PF25066"/>
    </source>
</evidence>
<dbReference type="Proteomes" id="UP001165120">
    <property type="component" value="Unassembled WGS sequence"/>
</dbReference>
<dbReference type="AlphaFoldDB" id="A0A9W6T169"/>
<dbReference type="PANTHER" id="PTHR12616:SF8">
    <property type="entry name" value="VACUOLAR PROTEIN SORTING-ASSOCIATED PROTEIN 8 HOMOLOG"/>
    <property type="match status" value="1"/>
</dbReference>
<dbReference type="GO" id="GO:0034058">
    <property type="term" value="P:endosomal vesicle fusion"/>
    <property type="evidence" value="ECO:0007669"/>
    <property type="project" value="TreeGrafter"/>
</dbReference>
<dbReference type="GO" id="GO:0005770">
    <property type="term" value="C:late endosome"/>
    <property type="evidence" value="ECO:0007669"/>
    <property type="project" value="TreeGrafter"/>
</dbReference>
<dbReference type="Pfam" id="PF25066">
    <property type="entry name" value="TPR_VPS8_2"/>
    <property type="match status" value="1"/>
</dbReference>
<dbReference type="PANTHER" id="PTHR12616">
    <property type="entry name" value="VACUOLAR PROTEIN SORTING VPS41"/>
    <property type="match status" value="1"/>
</dbReference>
<dbReference type="EMBL" id="BSXN01001041">
    <property type="protein sequence ID" value="GME71259.1"/>
    <property type="molecule type" value="Genomic_DNA"/>
</dbReference>
<feature type="domain" description="VPS8-like TPR-like repeats" evidence="1">
    <location>
        <begin position="427"/>
        <end position="645"/>
    </location>
</feature>
<keyword evidence="3" id="KW-1185">Reference proteome</keyword>
<dbReference type="Pfam" id="PF23413">
    <property type="entry name" value="zf_RING_Vps8_fungal"/>
    <property type="match status" value="1"/>
</dbReference>
<name>A0A9W6T169_CANBO</name>
<gene>
    <name evidence="2" type="ORF">Cboi02_000314400</name>
</gene>
<evidence type="ECO:0000313" key="2">
    <source>
        <dbReference type="EMBL" id="GME71259.1"/>
    </source>
</evidence>
<dbReference type="InterPro" id="IPR059070">
    <property type="entry name" value="TPR_VPS8_2"/>
</dbReference>